<accession>A0AAW1V4R1</accession>
<name>A0AAW1V4R1_9CUCU</name>
<organism evidence="5 6">
    <name type="scientific">Henosepilachna vigintioctopunctata</name>
    <dbReference type="NCBI Taxonomy" id="420089"/>
    <lineage>
        <taxon>Eukaryota</taxon>
        <taxon>Metazoa</taxon>
        <taxon>Ecdysozoa</taxon>
        <taxon>Arthropoda</taxon>
        <taxon>Hexapoda</taxon>
        <taxon>Insecta</taxon>
        <taxon>Pterygota</taxon>
        <taxon>Neoptera</taxon>
        <taxon>Endopterygota</taxon>
        <taxon>Coleoptera</taxon>
        <taxon>Polyphaga</taxon>
        <taxon>Cucujiformia</taxon>
        <taxon>Coccinelloidea</taxon>
        <taxon>Coccinellidae</taxon>
        <taxon>Epilachninae</taxon>
        <taxon>Epilachnini</taxon>
        <taxon>Henosepilachna</taxon>
    </lineage>
</organism>
<dbReference type="Proteomes" id="UP001431783">
    <property type="component" value="Unassembled WGS sequence"/>
</dbReference>
<evidence type="ECO:0000259" key="4">
    <source>
        <dbReference type="Pfam" id="PF10571"/>
    </source>
</evidence>
<keyword evidence="2" id="KW-0175">Coiled coil</keyword>
<evidence type="ECO:0000256" key="3">
    <source>
        <dbReference type="SAM" id="MobiDB-lite"/>
    </source>
</evidence>
<comment type="caution">
    <text evidence="5">The sequence shown here is derived from an EMBL/GenBank/DDBJ whole genome shotgun (WGS) entry which is preliminary data.</text>
</comment>
<dbReference type="Pfam" id="PF10571">
    <property type="entry name" value="UPF0547"/>
    <property type="match status" value="1"/>
</dbReference>
<protein>
    <recommendedName>
        <fullName evidence="4">UPF0547 domain-containing protein</fullName>
    </recommendedName>
</protein>
<evidence type="ECO:0000313" key="5">
    <source>
        <dbReference type="EMBL" id="KAK9890063.1"/>
    </source>
</evidence>
<evidence type="ECO:0000256" key="1">
    <source>
        <dbReference type="ARBA" id="ARBA00008336"/>
    </source>
</evidence>
<evidence type="ECO:0000256" key="2">
    <source>
        <dbReference type="ARBA" id="ARBA00023054"/>
    </source>
</evidence>
<evidence type="ECO:0000313" key="6">
    <source>
        <dbReference type="Proteomes" id="UP001431783"/>
    </source>
</evidence>
<reference evidence="5 6" key="1">
    <citation type="submission" date="2023-03" db="EMBL/GenBank/DDBJ databases">
        <title>Genome insight into feeding habits of ladybird beetles.</title>
        <authorList>
            <person name="Li H.-S."/>
            <person name="Huang Y.-H."/>
            <person name="Pang H."/>
        </authorList>
    </citation>
    <scope>NUCLEOTIDE SEQUENCE [LARGE SCALE GENOMIC DNA]</scope>
    <source>
        <strain evidence="5">SYSU_2023b</strain>
        <tissue evidence="5">Whole body</tissue>
    </source>
</reference>
<keyword evidence="6" id="KW-1185">Reference proteome</keyword>
<dbReference type="PANTHER" id="PTHR31101">
    <property type="entry name" value="UPF0547 PROTEIN C16ORF87"/>
    <property type="match status" value="1"/>
</dbReference>
<feature type="domain" description="UPF0547" evidence="4">
    <location>
        <begin position="4"/>
        <end position="26"/>
    </location>
</feature>
<dbReference type="InterPro" id="IPR018886">
    <property type="entry name" value="UPF0547"/>
</dbReference>
<dbReference type="AlphaFoldDB" id="A0AAW1V4R1"/>
<gene>
    <name evidence="5" type="ORF">WA026_008870</name>
</gene>
<dbReference type="InterPro" id="IPR040246">
    <property type="entry name" value="C16orf87-like"/>
</dbReference>
<dbReference type="EMBL" id="JARQZJ010000124">
    <property type="protein sequence ID" value="KAK9890063.1"/>
    <property type="molecule type" value="Genomic_DNA"/>
</dbReference>
<comment type="similarity">
    <text evidence="1">Belongs to the UPF0547 family.</text>
</comment>
<feature type="region of interest" description="Disordered" evidence="3">
    <location>
        <begin position="62"/>
        <end position="109"/>
    </location>
</feature>
<proteinExistence type="inferred from homology"/>
<sequence length="133" mass="15548">MISKGCPKCEQQVPVACKACPCGHSFFNARRTARVLSPGADIRRRTQRVRREKPNYYDALEYDKRIRKTKQRNSECDDDEVGRKEGKRKKKVKKEEEEEDDSINNLPPEKQKQCAIILEELNRKIQGVTWKPT</sequence>